<dbReference type="AlphaFoldDB" id="A0A411DSK2"/>
<organism evidence="1">
    <name type="scientific">Chryseobacterium indologenes</name>
    <name type="common">Flavobacterium indologenes</name>
    <dbReference type="NCBI Taxonomy" id="253"/>
    <lineage>
        <taxon>Bacteria</taxon>
        <taxon>Pseudomonadati</taxon>
        <taxon>Bacteroidota</taxon>
        <taxon>Flavobacteriia</taxon>
        <taxon>Flavobacteriales</taxon>
        <taxon>Weeksellaceae</taxon>
        <taxon>Chryseobacterium group</taxon>
        <taxon>Chryseobacterium</taxon>
    </lineage>
</organism>
<protein>
    <submittedName>
        <fullName evidence="1">NIPSNAP family protein</fullName>
    </submittedName>
</protein>
<sequence>MKNKIIEILQYTLKKGTGEEFHQIMKEISVPLHIHNGIDVVSYGNSLHDSDCYYLIRSFDDEESMATALEKFYSGSDWKNGPREDIICRIEESMKSVLAVSQGEIAKLGKGI</sequence>
<reference evidence="1" key="1">
    <citation type="submission" date="2019-01" db="EMBL/GenBank/DDBJ databases">
        <title>Whole Genome Sequencing for Putative Detection of Antimicrobial Resistance and Potential Virulence Factors in Chryseobacterium indologenes isolated from Nile Tilapia in Tanzania.</title>
        <authorList>
            <person name="Mwega E."/>
            <person name="Mutoloki S."/>
            <person name="Mugimba K."/>
            <person name="Colquhoun D."/>
            <person name="Mdegela R."/>
            <person name="Evensen O."/>
            <person name="Wasteson Y."/>
        </authorList>
    </citation>
    <scope>NUCLEOTIDE SEQUENCE [LARGE SCALE GENOMIC DNA]</scope>
    <source>
        <strain evidence="1">StR 01</strain>
    </source>
</reference>
<gene>
    <name evidence="1" type="ORF">EU348_20015</name>
</gene>
<dbReference type="InterPro" id="IPR011008">
    <property type="entry name" value="Dimeric_a/b-barrel"/>
</dbReference>
<evidence type="ECO:0000313" key="1">
    <source>
        <dbReference type="EMBL" id="QBA23337.1"/>
    </source>
</evidence>
<name>A0A411DSK2_CHRID</name>
<proteinExistence type="predicted"/>
<dbReference type="SUPFAM" id="SSF54909">
    <property type="entry name" value="Dimeric alpha+beta barrel"/>
    <property type="match status" value="1"/>
</dbReference>
<dbReference type="Gene3D" id="3.30.70.100">
    <property type="match status" value="1"/>
</dbReference>
<accession>A0A411DSK2</accession>
<dbReference type="EMBL" id="CP035532">
    <property type="protein sequence ID" value="QBA23337.1"/>
    <property type="molecule type" value="Genomic_DNA"/>
</dbReference>